<accession>A0A9D4VCY5</accession>
<dbReference type="EMBL" id="JABFUD020000002">
    <property type="protein sequence ID" value="KAI5083298.1"/>
    <property type="molecule type" value="Genomic_DNA"/>
</dbReference>
<dbReference type="AlphaFoldDB" id="A0A9D4VCY5"/>
<comment type="caution">
    <text evidence="1">The sequence shown here is derived from an EMBL/GenBank/DDBJ whole genome shotgun (WGS) entry which is preliminary data.</text>
</comment>
<organism evidence="1 2">
    <name type="scientific">Adiantum capillus-veneris</name>
    <name type="common">Maidenhair fern</name>
    <dbReference type="NCBI Taxonomy" id="13818"/>
    <lineage>
        <taxon>Eukaryota</taxon>
        <taxon>Viridiplantae</taxon>
        <taxon>Streptophyta</taxon>
        <taxon>Embryophyta</taxon>
        <taxon>Tracheophyta</taxon>
        <taxon>Polypodiopsida</taxon>
        <taxon>Polypodiidae</taxon>
        <taxon>Polypodiales</taxon>
        <taxon>Pteridineae</taxon>
        <taxon>Pteridaceae</taxon>
        <taxon>Vittarioideae</taxon>
        <taxon>Adiantum</taxon>
    </lineage>
</organism>
<proteinExistence type="predicted"/>
<evidence type="ECO:0000313" key="1">
    <source>
        <dbReference type="EMBL" id="KAI5083298.1"/>
    </source>
</evidence>
<sequence length="67" mass="7407">MKPIMAEGWKKCKSGYSMSEALMKKDVWVFRSVIAFFAYKCVPLISNGPWTMISSLGGEVGNKINGS</sequence>
<dbReference type="Proteomes" id="UP000886520">
    <property type="component" value="Chromosome 3"/>
</dbReference>
<evidence type="ECO:0000313" key="2">
    <source>
        <dbReference type="Proteomes" id="UP000886520"/>
    </source>
</evidence>
<reference evidence="1" key="1">
    <citation type="submission" date="2021-01" db="EMBL/GenBank/DDBJ databases">
        <title>Adiantum capillus-veneris genome.</title>
        <authorList>
            <person name="Fang Y."/>
            <person name="Liao Q."/>
        </authorList>
    </citation>
    <scope>NUCLEOTIDE SEQUENCE</scope>
    <source>
        <strain evidence="1">H3</strain>
        <tissue evidence="1">Leaf</tissue>
    </source>
</reference>
<protein>
    <submittedName>
        <fullName evidence="1">Uncharacterized protein</fullName>
    </submittedName>
</protein>
<keyword evidence="2" id="KW-1185">Reference proteome</keyword>
<name>A0A9D4VCY5_ADICA</name>
<gene>
    <name evidence="1" type="ORF">GOP47_0003041</name>
</gene>